<reference evidence="7" key="3">
    <citation type="submission" date="2025-09" db="UniProtKB">
        <authorList>
            <consortium name="Ensembl"/>
        </authorList>
    </citation>
    <scope>IDENTIFICATION</scope>
</reference>
<dbReference type="GO" id="GO:0008156">
    <property type="term" value="P:negative regulation of DNA replication"/>
    <property type="evidence" value="ECO:0007669"/>
    <property type="project" value="TreeGrafter"/>
</dbReference>
<dbReference type="FunFam" id="1.20.5.1180:FF:000001">
    <property type="entry name" value="Truncated geminin"/>
    <property type="match status" value="1"/>
</dbReference>
<evidence type="ECO:0000256" key="6">
    <source>
        <dbReference type="SAM" id="MobiDB-lite"/>
    </source>
</evidence>
<evidence type="ECO:0000256" key="5">
    <source>
        <dbReference type="ARBA" id="ARBA00023306"/>
    </source>
</evidence>
<feature type="region of interest" description="Disordered" evidence="6">
    <location>
        <begin position="1"/>
        <end position="32"/>
    </location>
</feature>
<feature type="region of interest" description="Disordered" evidence="6">
    <location>
        <begin position="187"/>
        <end position="235"/>
    </location>
</feature>
<evidence type="ECO:0000313" key="7">
    <source>
        <dbReference type="Ensembl" id="ENSAOCP00000033547.1"/>
    </source>
</evidence>
<dbReference type="AlphaFoldDB" id="A0AAQ5WY85"/>
<organism evidence="7 8">
    <name type="scientific">Amphiprion ocellaris</name>
    <name type="common">Clown anemonefish</name>
    <dbReference type="NCBI Taxonomy" id="80972"/>
    <lineage>
        <taxon>Eukaryota</taxon>
        <taxon>Metazoa</taxon>
        <taxon>Chordata</taxon>
        <taxon>Craniata</taxon>
        <taxon>Vertebrata</taxon>
        <taxon>Euteleostomi</taxon>
        <taxon>Actinopterygii</taxon>
        <taxon>Neopterygii</taxon>
        <taxon>Teleostei</taxon>
        <taxon>Neoteleostei</taxon>
        <taxon>Acanthomorphata</taxon>
        <taxon>Ovalentaria</taxon>
        <taxon>Pomacentridae</taxon>
        <taxon>Amphiprion</taxon>
    </lineage>
</organism>
<name>A0AAQ5WY85_AMPOC</name>
<keyword evidence="8" id="KW-1185">Reference proteome</keyword>
<protein>
    <recommendedName>
        <fullName evidence="9">Geminin DNA replication inhibitor</fullName>
    </recommendedName>
</protein>
<feature type="region of interest" description="Disordered" evidence="6">
    <location>
        <begin position="47"/>
        <end position="76"/>
    </location>
</feature>
<evidence type="ECO:0000256" key="1">
    <source>
        <dbReference type="ARBA" id="ARBA00004123"/>
    </source>
</evidence>
<dbReference type="GO" id="GO:0045786">
    <property type="term" value="P:negative regulation of cell cycle"/>
    <property type="evidence" value="ECO:0007669"/>
    <property type="project" value="TreeGrafter"/>
</dbReference>
<feature type="compositionally biased region" description="Basic and acidic residues" evidence="6">
    <location>
        <begin position="187"/>
        <end position="210"/>
    </location>
</feature>
<keyword evidence="5" id="KW-0131">Cell cycle</keyword>
<evidence type="ECO:0008006" key="9">
    <source>
        <dbReference type="Google" id="ProtNLM"/>
    </source>
</evidence>
<reference evidence="7" key="2">
    <citation type="submission" date="2025-08" db="UniProtKB">
        <authorList>
            <consortium name="Ensembl"/>
        </authorList>
    </citation>
    <scope>IDENTIFICATION</scope>
</reference>
<dbReference type="CDD" id="cd22589">
    <property type="entry name" value="geminin_CC"/>
    <property type="match status" value="1"/>
</dbReference>
<sequence length="235" mass="26732">MSLTGKANRSQQMSKENAVSFFTSSQKTMGPPRQTLQILQQSAVNKDLGRSAQTGKLNSKRKNWTAEQTRGTKRVKVEVKSTQTEEADCLPDGMSHEAYELLVKETPPSAYWEELAEERRKALYNVLQENEKLQKDIEAKDEQISKLLSENEELQELAQHVQYMADMIERLTGRGPDNLEELKELALDVEKDNEHEDNNEEADKRLKEETDYSESDAGEEQTSDHEQAGPSGEQD</sequence>
<dbReference type="Proteomes" id="UP001501940">
    <property type="component" value="Chromosome 15"/>
</dbReference>
<dbReference type="PANTHER" id="PTHR13372">
    <property type="entry name" value="GEMININ"/>
    <property type="match status" value="1"/>
</dbReference>
<keyword evidence="4" id="KW-0539">Nucleus</keyword>
<dbReference type="SUPFAM" id="SSF111469">
    <property type="entry name" value="Geminin coiled-coil domain"/>
    <property type="match status" value="1"/>
</dbReference>
<feature type="compositionally biased region" description="Acidic residues" evidence="6">
    <location>
        <begin position="211"/>
        <end position="221"/>
    </location>
</feature>
<evidence type="ECO:0000313" key="8">
    <source>
        <dbReference type="Proteomes" id="UP001501940"/>
    </source>
</evidence>
<dbReference type="PANTHER" id="PTHR13372:SF4">
    <property type="entry name" value="GEMININ"/>
    <property type="match status" value="1"/>
</dbReference>
<comment type="subcellular location">
    <subcellularLocation>
        <location evidence="1">Nucleus</location>
    </subcellularLocation>
</comment>
<gene>
    <name evidence="7" type="primary">GMNN</name>
</gene>
<dbReference type="Pfam" id="PF07412">
    <property type="entry name" value="Geminin"/>
    <property type="match status" value="1"/>
</dbReference>
<evidence type="ECO:0000256" key="4">
    <source>
        <dbReference type="ARBA" id="ARBA00023242"/>
    </source>
</evidence>
<keyword evidence="3" id="KW-0175">Coiled coil</keyword>
<dbReference type="Gene3D" id="1.20.5.1180">
    <property type="entry name" value="Geminin coiled-coil domain"/>
    <property type="match status" value="1"/>
</dbReference>
<dbReference type="InterPro" id="IPR022786">
    <property type="entry name" value="Geminin/Multicilin"/>
</dbReference>
<dbReference type="GO" id="GO:0005634">
    <property type="term" value="C:nucleus"/>
    <property type="evidence" value="ECO:0007669"/>
    <property type="project" value="UniProtKB-SubCell"/>
</dbReference>
<accession>A0AAQ5WY85</accession>
<proteinExistence type="inferred from homology"/>
<comment type="similarity">
    <text evidence="2">Belongs to the geminin family.</text>
</comment>
<dbReference type="Ensembl" id="ENSAOCT00000058321.1">
    <property type="protein sequence ID" value="ENSAOCP00000033547.1"/>
    <property type="gene ID" value="ENSAOCG00000028936.1"/>
</dbReference>
<reference evidence="7 8" key="1">
    <citation type="submission" date="2022-01" db="EMBL/GenBank/DDBJ databases">
        <title>A chromosome-scale genome assembly of the false clownfish, Amphiprion ocellaris.</title>
        <authorList>
            <person name="Ryu T."/>
        </authorList>
    </citation>
    <scope>NUCLEOTIDE SEQUENCE [LARGE SCALE GENOMIC DNA]</scope>
</reference>
<dbReference type="GeneTree" id="ENSGT00940000153270"/>
<evidence type="ECO:0000256" key="2">
    <source>
        <dbReference type="ARBA" id="ARBA00007979"/>
    </source>
</evidence>
<dbReference type="RefSeq" id="XP_023118742.1">
    <property type="nucleotide sequence ID" value="XM_023262974.3"/>
</dbReference>
<evidence type="ECO:0000256" key="3">
    <source>
        <dbReference type="ARBA" id="ARBA00023054"/>
    </source>
</evidence>
<dbReference type="GeneID" id="111563740"/>